<dbReference type="GO" id="GO:0016301">
    <property type="term" value="F:kinase activity"/>
    <property type="evidence" value="ECO:0007669"/>
    <property type="project" value="UniProtKB-KW"/>
</dbReference>
<keyword evidence="2" id="KW-0808">Transferase</keyword>
<evidence type="ECO:0000313" key="3">
    <source>
        <dbReference type="Proteomes" id="UP000285266"/>
    </source>
</evidence>
<feature type="transmembrane region" description="Helical" evidence="1">
    <location>
        <begin position="83"/>
        <end position="102"/>
    </location>
</feature>
<comment type="caution">
    <text evidence="2">The sequence shown here is derived from an EMBL/GenBank/DDBJ whole genome shotgun (WGS) entry which is preliminary data.</text>
</comment>
<accession>A0A423UEU8</accession>
<keyword evidence="1" id="KW-1133">Transmembrane helix</keyword>
<dbReference type="AlphaFoldDB" id="A0A423UEU8"/>
<feature type="transmembrane region" description="Helical" evidence="1">
    <location>
        <begin position="20"/>
        <end position="38"/>
    </location>
</feature>
<protein>
    <submittedName>
        <fullName evidence="2">Histidine kinase</fullName>
    </submittedName>
</protein>
<dbReference type="Gene3D" id="3.30.565.10">
    <property type="entry name" value="Histidine kinase-like ATPase, C-terminal domain"/>
    <property type="match status" value="1"/>
</dbReference>
<evidence type="ECO:0000313" key="2">
    <source>
        <dbReference type="EMBL" id="ROT87232.1"/>
    </source>
</evidence>
<feature type="transmembrane region" description="Helical" evidence="1">
    <location>
        <begin position="50"/>
        <end position="77"/>
    </location>
</feature>
<evidence type="ECO:0000256" key="1">
    <source>
        <dbReference type="SAM" id="Phobius"/>
    </source>
</evidence>
<reference evidence="2 3" key="1">
    <citation type="submission" date="2018-07" db="EMBL/GenBank/DDBJ databases">
        <title>The role of parmesan cheese in vectoring bovine microbiota.</title>
        <authorList>
            <person name="Lugli G.A."/>
            <person name="Milani C."/>
        </authorList>
    </citation>
    <scope>NUCLEOTIDE SEQUENCE [LARGE SCALE GENOMIC DNA]</scope>
    <source>
        <strain evidence="2 3">BMONG18</strain>
    </source>
</reference>
<dbReference type="InterPro" id="IPR036890">
    <property type="entry name" value="HATPase_C_sf"/>
</dbReference>
<dbReference type="Proteomes" id="UP000285266">
    <property type="component" value="Unassembled WGS sequence"/>
</dbReference>
<proteinExistence type="predicted"/>
<sequence>MKLRAQLARLWNTRNTTVSLLAMAAGLLTVTESVYWMTTSPWTWARGATFTIRLIAIAWFILDPGIGGIAVACAQVMDFLSPWSTPISMLFMGLLATGITGFLRRRVGAGVAFILVAGAAGNLVSRDTSFMNDGGIVSYAALVLAATVVGTATRTATWRHDQEKRNREIRRNTAITQRLHDYAMNDMNDVIMLLDEAISRHADIPERRALKRIRTGAVNALTQTRKAIVALEYVDAPEDAGVPTVRRQPGTSGRSALHQQVCALLDEQQDILQSLGFQGTVLLPNTLPPAGEDNTDLIVGLVRELLGNVAHHADPSQGYTLAICADVEALDVSLADTPVDPPSPGVSPTGLGSGLRRYAAAITARRGEWEVHAQPRSWSLHASIPWSPTVPDVTPYSLP</sequence>
<gene>
    <name evidence="2" type="ORF">BMONG18_0842</name>
</gene>
<keyword evidence="2" id="KW-0418">Kinase</keyword>
<keyword evidence="1" id="KW-0472">Membrane</keyword>
<organism evidence="2 3">
    <name type="scientific">Bifidobacterium mongoliense</name>
    <dbReference type="NCBI Taxonomy" id="518643"/>
    <lineage>
        <taxon>Bacteria</taxon>
        <taxon>Bacillati</taxon>
        <taxon>Actinomycetota</taxon>
        <taxon>Actinomycetes</taxon>
        <taxon>Bifidobacteriales</taxon>
        <taxon>Bifidobacteriaceae</taxon>
        <taxon>Bifidobacterium</taxon>
    </lineage>
</organism>
<dbReference type="RefSeq" id="WP_123644788.1">
    <property type="nucleotide sequence ID" value="NZ_QRAJ01000003.1"/>
</dbReference>
<dbReference type="EMBL" id="QRAJ01000003">
    <property type="protein sequence ID" value="ROT87232.1"/>
    <property type="molecule type" value="Genomic_DNA"/>
</dbReference>
<keyword evidence="1" id="KW-0812">Transmembrane</keyword>
<feature type="transmembrane region" description="Helical" evidence="1">
    <location>
        <begin position="107"/>
        <end position="124"/>
    </location>
</feature>
<name>A0A423UEU8_9BIFI</name>
<feature type="transmembrane region" description="Helical" evidence="1">
    <location>
        <begin position="136"/>
        <end position="157"/>
    </location>
</feature>